<dbReference type="PANTHER" id="PTHR42742:SF3">
    <property type="entry name" value="FRUCTOKINASE"/>
    <property type="match status" value="1"/>
</dbReference>
<dbReference type="EC" id="2.7.1.4" evidence="5"/>
<protein>
    <recommendedName>
        <fullName evidence="5">fructokinase</fullName>
        <ecNumber evidence="5">2.7.1.4</ecNumber>
    </recommendedName>
</protein>
<keyword evidence="8" id="KW-1185">Reference proteome</keyword>
<dbReference type="RefSeq" id="WP_237852779.1">
    <property type="nucleotide sequence ID" value="NZ_JAKLWS010000004.1"/>
</dbReference>
<dbReference type="Gene3D" id="3.30.420.40">
    <property type="match status" value="2"/>
</dbReference>
<reference evidence="7" key="1">
    <citation type="submission" date="2022-01" db="EMBL/GenBank/DDBJ databases">
        <authorList>
            <person name="Wang Y."/>
        </authorList>
    </citation>
    <scope>NUCLEOTIDE SEQUENCE</scope>
    <source>
        <strain evidence="7">WB101</strain>
    </source>
</reference>
<dbReference type="Gene3D" id="2.60.120.10">
    <property type="entry name" value="Jelly Rolls"/>
    <property type="match status" value="2"/>
</dbReference>
<evidence type="ECO:0000256" key="6">
    <source>
        <dbReference type="ARBA" id="ARBA00048451"/>
    </source>
</evidence>
<accession>A0ABS9KAQ8</accession>
<dbReference type="InterPro" id="IPR014710">
    <property type="entry name" value="RmlC-like_jellyroll"/>
</dbReference>
<evidence type="ECO:0000256" key="5">
    <source>
        <dbReference type="ARBA" id="ARBA00038887"/>
    </source>
</evidence>
<evidence type="ECO:0000256" key="3">
    <source>
        <dbReference type="ARBA" id="ARBA00022833"/>
    </source>
</evidence>
<dbReference type="Proteomes" id="UP001165366">
    <property type="component" value="Unassembled WGS sequence"/>
</dbReference>
<name>A0ABS9KAQ8_9BACT</name>
<dbReference type="CDD" id="cd07010">
    <property type="entry name" value="cupin_PMI_type_I_N_bac"/>
    <property type="match status" value="1"/>
</dbReference>
<keyword evidence="2" id="KW-0479">Metal-binding</keyword>
<dbReference type="PANTHER" id="PTHR42742">
    <property type="entry name" value="TRANSCRIPTIONAL REPRESSOR MPRA"/>
    <property type="match status" value="1"/>
</dbReference>
<gene>
    <name evidence="7" type="ORF">L6773_05135</name>
</gene>
<dbReference type="InterPro" id="IPR000600">
    <property type="entry name" value="ROK"/>
</dbReference>
<evidence type="ECO:0000313" key="8">
    <source>
        <dbReference type="Proteomes" id="UP001165366"/>
    </source>
</evidence>
<dbReference type="EMBL" id="JAKLWS010000004">
    <property type="protein sequence ID" value="MCG2587936.1"/>
    <property type="molecule type" value="Genomic_DNA"/>
</dbReference>
<evidence type="ECO:0000313" key="7">
    <source>
        <dbReference type="EMBL" id="MCG2587936.1"/>
    </source>
</evidence>
<dbReference type="InterPro" id="IPR011051">
    <property type="entry name" value="RmlC_Cupin_sf"/>
</dbReference>
<comment type="caution">
    <text evidence="7">The sequence shown here is derived from an EMBL/GenBank/DDBJ whole genome shotgun (WGS) entry which is preliminary data.</text>
</comment>
<dbReference type="SUPFAM" id="SSF53067">
    <property type="entry name" value="Actin-like ATPase domain"/>
    <property type="match status" value="1"/>
</dbReference>
<evidence type="ECO:0000256" key="1">
    <source>
        <dbReference type="ARBA" id="ARBA00001946"/>
    </source>
</evidence>
<comment type="cofactor">
    <cofactor evidence="1">
        <name>Mg(2+)</name>
        <dbReference type="ChEBI" id="CHEBI:18420"/>
    </cofactor>
</comment>
<proteinExistence type="predicted"/>
<dbReference type="SUPFAM" id="SSF51182">
    <property type="entry name" value="RmlC-like cupins"/>
    <property type="match status" value="1"/>
</dbReference>
<comment type="catalytic activity">
    <reaction evidence="6">
        <text>D-fructose + ATP = D-fructose 6-phosphate + ADP + H(+)</text>
        <dbReference type="Rhea" id="RHEA:16125"/>
        <dbReference type="ChEBI" id="CHEBI:15378"/>
        <dbReference type="ChEBI" id="CHEBI:30616"/>
        <dbReference type="ChEBI" id="CHEBI:37721"/>
        <dbReference type="ChEBI" id="CHEBI:61527"/>
        <dbReference type="ChEBI" id="CHEBI:456216"/>
        <dbReference type="EC" id="2.7.1.4"/>
    </reaction>
</comment>
<keyword evidence="3" id="KW-0862">Zinc</keyword>
<organism evidence="7 8">
    <name type="scientific">Rhodohalobacter sulfatireducens</name>
    <dbReference type="NCBI Taxonomy" id="2911366"/>
    <lineage>
        <taxon>Bacteria</taxon>
        <taxon>Pseudomonadati</taxon>
        <taxon>Balneolota</taxon>
        <taxon>Balneolia</taxon>
        <taxon>Balneolales</taxon>
        <taxon>Balneolaceae</taxon>
        <taxon>Rhodohalobacter</taxon>
    </lineage>
</organism>
<evidence type="ECO:0000256" key="4">
    <source>
        <dbReference type="ARBA" id="ARBA00022842"/>
    </source>
</evidence>
<evidence type="ECO:0000256" key="2">
    <source>
        <dbReference type="ARBA" id="ARBA00022723"/>
    </source>
</evidence>
<sequence>MGCYIALDIGGSHITSGLVDFKNGNKKVEYTCHQPINNNANVEELLADITDCIVAVSKQLTTSQKIDGVAISIPGPFDYKKGVSCIDHKFKSLFGLDLKMSLINTLASKEVKVDKITFLNDAQSFLLGVLYQKSLQSERVLGITLGTGIGSASYSEGELFSGFLDENALYKSRFRDGIAEDYFSTEWFLNQAKEINIGNGNTITGVKELAEKAENDQAVQEIFDHFGENLAEYLNDLFSEKQVDSIVFGGNIFQSFHLFSKSFRDHFKNSVELYIADKTSEYSLLGASAHLHKASKDEPQAIRNSVSPVLPVLKNKEEPDGYDIYPTFPLSDGKINTGYKSLVEFILKQDSNQIVVDGNVGTVWEEVIKNLNREFISTGTDIHWYSIEAAFKPEDEIDSMLKGYLGGDDPLFGFNYPGKMKNYFNEESLSQISHDQNTLSILYGTGAALAGWEGPVVYIDQPKNEIQYRSRVGSVTNLGASKPNDAKKMYKRFYFVDWPVCNKHKQELLPEITIFVDGQRPETITWTEGNYFRKGLEQMVESPFRVRPWFEPGVWGGHWMQERFEGLNPDAENYAWSFEIIAPENGIIFESDGIMLEAGFEFLLYHNNKAVLGQHAEEYGNYFPLRFDYLDTMDGQNLSLQCHPKLDYIKENFGELITQDETYYILDAKPDAHVYLGFQENVKPGQFQDEFEKCKETGKKADVEKYVQTFPAKQHDLFLIPAGTIHCSGENNLVLEISNTPYIFTFKIYDWQRVDLDGNPRPLNISRAMENLDFGRNGQSVGKELISKPEIKDNGDDWEIINLPTHKEHLYSAERLEFETSIRVYTENKFHVLNLVEGESVNLISDNQKITLRYAETIVIPAATGEYVIENNEAGKAKVLKAFMK</sequence>
<dbReference type="CDD" id="cd23763">
    <property type="entry name" value="ASKHA_ATPase_ROK"/>
    <property type="match status" value="1"/>
</dbReference>
<dbReference type="InterPro" id="IPR051804">
    <property type="entry name" value="Carb_Metab_Reg_Kinase/Isom"/>
</dbReference>
<dbReference type="InterPro" id="IPR043129">
    <property type="entry name" value="ATPase_NBD"/>
</dbReference>
<reference evidence="7" key="2">
    <citation type="submission" date="2024-05" db="EMBL/GenBank/DDBJ databases">
        <title>Rhodohalobacter halophilus gen. nov., sp. nov., a moderately halophilic member of the family Balneolaceae.</title>
        <authorList>
            <person name="Xia J."/>
        </authorList>
    </citation>
    <scope>NUCLEOTIDE SEQUENCE</scope>
    <source>
        <strain evidence="7">WB101</strain>
    </source>
</reference>
<dbReference type="Pfam" id="PF00480">
    <property type="entry name" value="ROK"/>
    <property type="match status" value="1"/>
</dbReference>
<keyword evidence="4" id="KW-0460">Magnesium</keyword>